<dbReference type="GeneID" id="109472940"/>
<accession>A0A6P4Z348</accession>
<sequence>MADSKMRYCRLCNGPCEGRSICLQTPDRFKPSANMIKTALVKQGAFKSHAFLHYLQFHQPSAIWSDSDISSDMPDPEFSVIYPADGGCEVSVRLKWMHFLPEYRDPRSPERRELEKAAREEIIRSLSLPRSRVRDGDIEVVIREGTVGFLFIFIDKIIELAGKQMDALVTAGGDAEIQARNIRKVGFAAASAIFGAAVGAGVNLMAMGVGGAIGYVVGTVFADKYLT</sequence>
<dbReference type="AlphaFoldDB" id="A0A6P4Z348"/>
<organism evidence="2 3">
    <name type="scientific">Branchiostoma belcheri</name>
    <name type="common">Amphioxus</name>
    <dbReference type="NCBI Taxonomy" id="7741"/>
    <lineage>
        <taxon>Eukaryota</taxon>
        <taxon>Metazoa</taxon>
        <taxon>Chordata</taxon>
        <taxon>Cephalochordata</taxon>
        <taxon>Leptocardii</taxon>
        <taxon>Amphioxiformes</taxon>
        <taxon>Branchiostomatidae</taxon>
        <taxon>Branchiostoma</taxon>
    </lineage>
</organism>
<gene>
    <name evidence="3" type="primary">LOC109472940</name>
</gene>
<reference evidence="3" key="1">
    <citation type="submission" date="2025-08" db="UniProtKB">
        <authorList>
            <consortium name="RefSeq"/>
        </authorList>
    </citation>
    <scope>IDENTIFICATION</scope>
    <source>
        <tissue evidence="3">Gonad</tissue>
    </source>
</reference>
<dbReference type="KEGG" id="bbel:109472940"/>
<keyword evidence="1" id="KW-0812">Transmembrane</keyword>
<evidence type="ECO:0000313" key="2">
    <source>
        <dbReference type="Proteomes" id="UP000515135"/>
    </source>
</evidence>
<protein>
    <submittedName>
        <fullName evidence="3">Uncharacterized protein LOC109472940</fullName>
    </submittedName>
</protein>
<evidence type="ECO:0000256" key="1">
    <source>
        <dbReference type="SAM" id="Phobius"/>
    </source>
</evidence>
<name>A0A6P4Z348_BRABE</name>
<keyword evidence="1" id="KW-0472">Membrane</keyword>
<dbReference type="Proteomes" id="UP000515135">
    <property type="component" value="Unplaced"/>
</dbReference>
<evidence type="ECO:0000313" key="3">
    <source>
        <dbReference type="RefSeq" id="XP_019628364.1"/>
    </source>
</evidence>
<keyword evidence="1" id="KW-1133">Transmembrane helix</keyword>
<keyword evidence="2" id="KW-1185">Reference proteome</keyword>
<feature type="transmembrane region" description="Helical" evidence="1">
    <location>
        <begin position="187"/>
        <end position="217"/>
    </location>
</feature>
<proteinExistence type="predicted"/>
<dbReference type="RefSeq" id="XP_019628364.1">
    <property type="nucleotide sequence ID" value="XM_019772805.1"/>
</dbReference>